<evidence type="ECO:0000256" key="4">
    <source>
        <dbReference type="ARBA" id="ARBA00023117"/>
    </source>
</evidence>
<dbReference type="Gene3D" id="3.40.50.300">
    <property type="entry name" value="P-loop containing nucleotide triphosphate hydrolases"/>
    <property type="match status" value="1"/>
</dbReference>
<feature type="compositionally biased region" description="Basic residues" evidence="6">
    <location>
        <begin position="274"/>
        <end position="294"/>
    </location>
</feature>
<dbReference type="Proteomes" id="UP000095284">
    <property type="component" value="Unplaced"/>
</dbReference>
<feature type="compositionally biased region" description="Basic and acidic residues" evidence="6">
    <location>
        <begin position="190"/>
        <end position="209"/>
    </location>
</feature>
<proteinExistence type="inferred from homology"/>
<dbReference type="GO" id="GO:0045815">
    <property type="term" value="P:transcription initiation-coupled chromatin remodeling"/>
    <property type="evidence" value="ECO:0007669"/>
    <property type="project" value="TreeGrafter"/>
</dbReference>
<dbReference type="SUPFAM" id="SSF52540">
    <property type="entry name" value="P-loop containing nucleoside triphosphate hydrolases"/>
    <property type="match status" value="1"/>
</dbReference>
<dbReference type="GO" id="GO:0006337">
    <property type="term" value="P:nucleosome disassembly"/>
    <property type="evidence" value="ECO:0007669"/>
    <property type="project" value="TreeGrafter"/>
</dbReference>
<dbReference type="WBParaSite" id="BXY_0819400.1">
    <property type="protein sequence ID" value="BXY_0819400.1"/>
    <property type="gene ID" value="BXY_0819400"/>
</dbReference>
<feature type="compositionally biased region" description="Acidic residues" evidence="6">
    <location>
        <begin position="1044"/>
        <end position="1054"/>
    </location>
</feature>
<dbReference type="PROSITE" id="PS00674">
    <property type="entry name" value="AAA"/>
    <property type="match status" value="1"/>
</dbReference>
<dbReference type="eggNOG" id="KOG0732">
    <property type="taxonomic scope" value="Eukaryota"/>
</dbReference>
<organism evidence="8 9">
    <name type="scientific">Bursaphelenchus xylophilus</name>
    <name type="common">Pinewood nematode worm</name>
    <name type="synonym">Aphelenchoides xylophilus</name>
    <dbReference type="NCBI Taxonomy" id="6326"/>
    <lineage>
        <taxon>Eukaryota</taxon>
        <taxon>Metazoa</taxon>
        <taxon>Ecdysozoa</taxon>
        <taxon>Nematoda</taxon>
        <taxon>Chromadorea</taxon>
        <taxon>Rhabditida</taxon>
        <taxon>Tylenchina</taxon>
        <taxon>Tylenchomorpha</taxon>
        <taxon>Aphelenchoidea</taxon>
        <taxon>Aphelenchoididae</taxon>
        <taxon>Bursaphelenchus</taxon>
    </lineage>
</organism>
<name>A0A1I7S5A9_BURXY</name>
<dbReference type="InterPro" id="IPR045199">
    <property type="entry name" value="ATAD2-like"/>
</dbReference>
<dbReference type="InterPro" id="IPR003959">
    <property type="entry name" value="ATPase_AAA_core"/>
</dbReference>
<dbReference type="SMART" id="SM00382">
    <property type="entry name" value="AAA"/>
    <property type="match status" value="1"/>
</dbReference>
<dbReference type="GO" id="GO:0005634">
    <property type="term" value="C:nucleus"/>
    <property type="evidence" value="ECO:0007669"/>
    <property type="project" value="TreeGrafter"/>
</dbReference>
<dbReference type="PANTHER" id="PTHR23069">
    <property type="entry name" value="AAA DOMAIN-CONTAINING"/>
    <property type="match status" value="1"/>
</dbReference>
<feature type="region of interest" description="Disordered" evidence="6">
    <location>
        <begin position="862"/>
        <end position="883"/>
    </location>
</feature>
<dbReference type="InterPro" id="IPR003593">
    <property type="entry name" value="AAA+_ATPase"/>
</dbReference>
<dbReference type="SUPFAM" id="SSF47370">
    <property type="entry name" value="Bromodomain"/>
    <property type="match status" value="1"/>
</dbReference>
<evidence type="ECO:0000256" key="3">
    <source>
        <dbReference type="ARBA" id="ARBA00022840"/>
    </source>
</evidence>
<feature type="region of interest" description="Disordered" evidence="6">
    <location>
        <begin position="51"/>
        <end position="89"/>
    </location>
</feature>
<evidence type="ECO:0000256" key="1">
    <source>
        <dbReference type="ARBA" id="ARBA00006914"/>
    </source>
</evidence>
<feature type="region of interest" description="Disordered" evidence="6">
    <location>
        <begin position="117"/>
        <end position="311"/>
    </location>
</feature>
<dbReference type="SMART" id="SM00297">
    <property type="entry name" value="BROMO"/>
    <property type="match status" value="1"/>
</dbReference>
<evidence type="ECO:0000313" key="9">
    <source>
        <dbReference type="WBParaSite" id="BXY_0819400.1"/>
    </source>
</evidence>
<dbReference type="InterPro" id="IPR041569">
    <property type="entry name" value="AAA_lid_3"/>
</dbReference>
<evidence type="ECO:0000256" key="6">
    <source>
        <dbReference type="SAM" id="MobiDB-lite"/>
    </source>
</evidence>
<feature type="compositionally biased region" description="Acidic residues" evidence="6">
    <location>
        <begin position="157"/>
        <end position="176"/>
    </location>
</feature>
<dbReference type="GO" id="GO:0005524">
    <property type="term" value="F:ATP binding"/>
    <property type="evidence" value="ECO:0007669"/>
    <property type="project" value="UniProtKB-KW"/>
</dbReference>
<dbReference type="FunFam" id="3.40.50.300:FF:000061">
    <property type="entry name" value="ATPase family, AAA domain-containing 2"/>
    <property type="match status" value="1"/>
</dbReference>
<feature type="domain" description="Bromo" evidence="7">
    <location>
        <begin position="923"/>
        <end position="978"/>
    </location>
</feature>
<comment type="similarity">
    <text evidence="1">Belongs to the AAA ATPase family.</text>
</comment>
<accession>A0A1I7S5A9</accession>
<dbReference type="AlphaFoldDB" id="A0A1I7S5A9"/>
<reference evidence="9" key="1">
    <citation type="submission" date="2016-11" db="UniProtKB">
        <authorList>
            <consortium name="WormBaseParasite"/>
        </authorList>
    </citation>
    <scope>IDENTIFICATION</scope>
</reference>
<feature type="compositionally biased region" description="Basic and acidic residues" evidence="6">
    <location>
        <begin position="1033"/>
        <end position="1043"/>
    </location>
</feature>
<dbReference type="InterPro" id="IPR001487">
    <property type="entry name" value="Bromodomain"/>
</dbReference>
<evidence type="ECO:0000256" key="2">
    <source>
        <dbReference type="ARBA" id="ARBA00022741"/>
    </source>
</evidence>
<dbReference type="InterPro" id="IPR018359">
    <property type="entry name" value="Bromodomain_CS"/>
</dbReference>
<dbReference type="InterPro" id="IPR003960">
    <property type="entry name" value="ATPase_AAA_CS"/>
</dbReference>
<keyword evidence="3" id="KW-0067">ATP-binding</keyword>
<dbReference type="Gene3D" id="1.10.8.60">
    <property type="match status" value="1"/>
</dbReference>
<dbReference type="InterPro" id="IPR027417">
    <property type="entry name" value="P-loop_NTPase"/>
</dbReference>
<dbReference type="GO" id="GO:0042393">
    <property type="term" value="F:histone binding"/>
    <property type="evidence" value="ECO:0007669"/>
    <property type="project" value="TreeGrafter"/>
</dbReference>
<dbReference type="PANTHER" id="PTHR23069:SF0">
    <property type="entry name" value="TAT-BINDING HOMOLOG 7"/>
    <property type="match status" value="1"/>
</dbReference>
<dbReference type="GO" id="GO:0006334">
    <property type="term" value="P:nucleosome assembly"/>
    <property type="evidence" value="ECO:0007669"/>
    <property type="project" value="TreeGrafter"/>
</dbReference>
<dbReference type="PROSITE" id="PS00633">
    <property type="entry name" value="BROMODOMAIN_1"/>
    <property type="match status" value="1"/>
</dbReference>
<dbReference type="PRINTS" id="PR00503">
    <property type="entry name" value="BROMODOMAIN"/>
</dbReference>
<keyword evidence="4 5" id="KW-0103">Bromodomain</keyword>
<feature type="compositionally biased region" description="Acidic residues" evidence="6">
    <location>
        <begin position="217"/>
        <end position="229"/>
    </location>
</feature>
<sequence length="1128" mass="130123">MPMPPLRRSNRDRHMVYSSLKENQIGMESALIKSLVHEANKRDDYFLRRSGRKSRRKSFEEYVNYSPAHKSGEISEAELNDENSPHRSRRQCVLRRAVIYDEEFDDEPEDYYLVQRRSSRRVVDKRHQSAKARLAEEPQSSSRKPSRRSQIEPESSQNDEDSQLPEDEQLPEEEAEFSSLSERVKRRRQHQTEEFDETEAKKARLEKNLRSKRVKYEDEEDEVTGEDSQDAVKDEQDISARFSQTPEPDDNGKRYFFRRNRNQVIRLQDEFAKGRRKSRRSTRRSTGRTHSKRGQYRESSSSSTSDSDEDISVKDLKAEAKFERRKLKSLEKGRSKFLPLNMNAAEWKQRHQLNSLVSLNSAVQALGDIEPMGLDKSIQFKDIGGLDQHIQSLKEIVAFPLLYPEIFEKFHITAPKGVLFYGPPGTGKTLVARALANECSKDGKKVSFFMRKGADCMSKWVGESERQLRLLFDQAYQMRPSIIFFDEIDGLAPVRSSKQDQIHSSIVSTLLALMDGLDNRGEVVVIGATNRLDSIDPALRRPGRFDRELRFDLPDSNDRRRILDIHTHNWEQGKPPAELLDSLSEKTSGYCGADLKALCAEAVLVAVRNRYPHIYISDDKLALDPAQVQVEEWHFNEALRRIVPASRRGLTITSYNVNPRSSVFLKAVVQEVVGKIPSGYISKNSNATQNELEKVMESLRIPLTVPSHRLLLHSNGDQGQTRYYLPAIIRKLEHLPVFSVSFGQLFANSQPEENLSAVMLAITQATSRGSSALLVLSDIDVLESQLPASLWDMLVTSIERFDGFTPLLLLATSKTAYEECAESIKSLFKQRNALKIELPSTESRKEYFEQLVQDAFEEPKNFDPELHPAPPKVDQIPTSSAPRLTEPELKSLEKTYDQMQRQLRIFLRDILARLIRDRRFHVFHLPVSTEDAEDYYEIISNPMSLSDMMGKIDKKQYINTTEFLQDIVLIKDNAWEYNPATRMDDMNIRHNAAALLDTTAALFDAELDDDFEKKLTETLTLINETKDRLFGKKEEPRKKKEEEVPQEEEKDEDIEEKKPKSDKKLVIDKEKIDEAVEFAVTRTHDWTIQDIEALGVRLTQEIQAHRDEWDRSNLGRRLYEEVCKFEKD</sequence>
<dbReference type="Pfam" id="PF17862">
    <property type="entry name" value="AAA_lid_3"/>
    <property type="match status" value="1"/>
</dbReference>
<feature type="region of interest" description="Disordered" evidence="6">
    <location>
        <begin position="1033"/>
        <end position="1061"/>
    </location>
</feature>
<dbReference type="Gene3D" id="1.20.920.10">
    <property type="entry name" value="Bromodomain-like"/>
    <property type="match status" value="1"/>
</dbReference>
<dbReference type="GO" id="GO:0016887">
    <property type="term" value="F:ATP hydrolysis activity"/>
    <property type="evidence" value="ECO:0007669"/>
    <property type="project" value="InterPro"/>
</dbReference>
<dbReference type="CDD" id="cd19517">
    <property type="entry name" value="RecA-like_Yta7-like"/>
    <property type="match status" value="1"/>
</dbReference>
<dbReference type="Pfam" id="PF00004">
    <property type="entry name" value="AAA"/>
    <property type="match status" value="1"/>
</dbReference>
<evidence type="ECO:0000256" key="5">
    <source>
        <dbReference type="PROSITE-ProRule" id="PRU00035"/>
    </source>
</evidence>
<dbReference type="Pfam" id="PF00439">
    <property type="entry name" value="Bromodomain"/>
    <property type="match status" value="1"/>
</dbReference>
<dbReference type="InterPro" id="IPR036427">
    <property type="entry name" value="Bromodomain-like_sf"/>
</dbReference>
<dbReference type="PROSITE" id="PS50014">
    <property type="entry name" value="BROMODOMAIN_2"/>
    <property type="match status" value="1"/>
</dbReference>
<keyword evidence="2" id="KW-0547">Nucleotide-binding</keyword>
<evidence type="ECO:0000259" key="7">
    <source>
        <dbReference type="PROSITE" id="PS50014"/>
    </source>
</evidence>
<evidence type="ECO:0000313" key="8">
    <source>
        <dbReference type="Proteomes" id="UP000095284"/>
    </source>
</evidence>
<protein>
    <submittedName>
        <fullName evidence="9">Bromo domain-containing protein</fullName>
    </submittedName>
</protein>
<dbReference type="GO" id="GO:0003682">
    <property type="term" value="F:chromatin binding"/>
    <property type="evidence" value="ECO:0007669"/>
    <property type="project" value="TreeGrafter"/>
</dbReference>